<accession>A0A7C9NTP8</accession>
<dbReference type="Pfam" id="PF02120">
    <property type="entry name" value="Flg_hook"/>
    <property type="match status" value="1"/>
</dbReference>
<proteinExistence type="predicted"/>
<sequence>MNASLSNINSSKPVQAQSAAGKPQESSADMPFSQVLSSEIAQNRRGSDKQDASAQDAAPKSDPAEAKTTEVVKTTDVVKTTEALKAEAPQVVAVADLVQSPALPISAEIFLTLALNPGLSKSVPTEMADAESDRPTALKVDVQTGRDAKKGLPSKGLKADPLDPKTTGANKPGVALSAKAAEVAFAGQLSAARQAESMKTGEQPHDLLNNTIMRATPQVSVEGPTAVSGASANHLSPSIGAAAWGQALGEKIVWMAAGAQQTATLTLNPPNMGPMQIVLNISNEQATASFFSAQPEVRQALEAAFPRLREMMGEAGIQLGQATVSADTPQQNAPDQRSQRTALPFPNQDGTSMGELNLNQPSTLQSGRGLVDTFA</sequence>
<feature type="region of interest" description="Disordered" evidence="1">
    <location>
        <begin position="143"/>
        <end position="171"/>
    </location>
</feature>
<evidence type="ECO:0000259" key="2">
    <source>
        <dbReference type="Pfam" id="PF02120"/>
    </source>
</evidence>
<name>A0A7C9NTP8_9PROT</name>
<feature type="compositionally biased region" description="Polar residues" evidence="1">
    <location>
        <begin position="357"/>
        <end position="366"/>
    </location>
</feature>
<comment type="caution">
    <text evidence="3">The sequence shown here is derived from an EMBL/GenBank/DDBJ whole genome shotgun (WGS) entry which is preliminary data.</text>
</comment>
<dbReference type="PANTHER" id="PTHR37533:SF2">
    <property type="entry name" value="FLAGELLAR HOOK-LENGTH CONTROL PROTEIN"/>
    <property type="match status" value="1"/>
</dbReference>
<feature type="domain" description="Flagellar hook-length control protein-like C-terminal" evidence="2">
    <location>
        <begin position="250"/>
        <end position="332"/>
    </location>
</feature>
<protein>
    <recommendedName>
        <fullName evidence="2">Flagellar hook-length control protein-like C-terminal domain-containing protein</fullName>
    </recommendedName>
</protein>
<dbReference type="InterPro" id="IPR052563">
    <property type="entry name" value="FliK"/>
</dbReference>
<gene>
    <name evidence="3" type="ORF">GZ085_05310</name>
</gene>
<organism evidence="3 4">
    <name type="scientific">Sulfuriferula multivorans</name>
    <dbReference type="NCBI Taxonomy" id="1559896"/>
    <lineage>
        <taxon>Bacteria</taxon>
        <taxon>Pseudomonadati</taxon>
        <taxon>Pseudomonadota</taxon>
        <taxon>Betaproteobacteria</taxon>
        <taxon>Nitrosomonadales</taxon>
        <taxon>Sulfuricellaceae</taxon>
        <taxon>Sulfuriferula</taxon>
    </lineage>
</organism>
<evidence type="ECO:0000313" key="3">
    <source>
        <dbReference type="EMBL" id="NDP47805.1"/>
    </source>
</evidence>
<dbReference type="InterPro" id="IPR038610">
    <property type="entry name" value="FliK-like_C_sf"/>
</dbReference>
<feature type="compositionally biased region" description="Polar residues" evidence="1">
    <location>
        <begin position="1"/>
        <end position="18"/>
    </location>
</feature>
<feature type="region of interest" description="Disordered" evidence="1">
    <location>
        <begin position="324"/>
        <end position="375"/>
    </location>
</feature>
<feature type="compositionally biased region" description="Polar residues" evidence="1">
    <location>
        <begin position="324"/>
        <end position="341"/>
    </location>
</feature>
<dbReference type="EMBL" id="JAAFGW010000058">
    <property type="protein sequence ID" value="NDP47805.1"/>
    <property type="molecule type" value="Genomic_DNA"/>
</dbReference>
<reference evidence="3 4" key="1">
    <citation type="submission" date="2019-09" db="EMBL/GenBank/DDBJ databases">
        <title>H2 Metabolism Revealed by Metagenomic Analysis in Subglacial Sediment of East Antarctica.</title>
        <authorList>
            <person name="Yang Z."/>
            <person name="Zhang Y."/>
            <person name="Lv Y."/>
            <person name="Yan W."/>
            <person name="Xiao X."/>
            <person name="Sun B."/>
            <person name="Ma H."/>
        </authorList>
    </citation>
    <scope>NUCLEOTIDE SEQUENCE [LARGE SCALE GENOMIC DNA]</scope>
    <source>
        <strain evidence="3">Bin2_2</strain>
    </source>
</reference>
<dbReference type="InterPro" id="IPR021136">
    <property type="entry name" value="Flagellar_hook_control-like_C"/>
</dbReference>
<dbReference type="PANTHER" id="PTHR37533">
    <property type="entry name" value="FLAGELLAR HOOK-LENGTH CONTROL PROTEIN"/>
    <property type="match status" value="1"/>
</dbReference>
<evidence type="ECO:0000256" key="1">
    <source>
        <dbReference type="SAM" id="MobiDB-lite"/>
    </source>
</evidence>
<dbReference type="Proteomes" id="UP000483432">
    <property type="component" value="Unassembled WGS sequence"/>
</dbReference>
<dbReference type="AlphaFoldDB" id="A0A7C9NTP8"/>
<dbReference type="Gene3D" id="3.30.750.140">
    <property type="match status" value="1"/>
</dbReference>
<feature type="compositionally biased region" description="Low complexity" evidence="1">
    <location>
        <begin position="52"/>
        <end position="61"/>
    </location>
</feature>
<feature type="region of interest" description="Disordered" evidence="1">
    <location>
        <begin position="1"/>
        <end position="71"/>
    </location>
</feature>
<dbReference type="CDD" id="cd17470">
    <property type="entry name" value="T3SS_Flik_C"/>
    <property type="match status" value="1"/>
</dbReference>
<evidence type="ECO:0000313" key="4">
    <source>
        <dbReference type="Proteomes" id="UP000483432"/>
    </source>
</evidence>